<feature type="domain" description="Beta-lactamase-related" evidence="2">
    <location>
        <begin position="57"/>
        <end position="358"/>
    </location>
</feature>
<evidence type="ECO:0000313" key="3">
    <source>
        <dbReference type="EMBL" id="SDQ76869.1"/>
    </source>
</evidence>
<dbReference type="SUPFAM" id="SSF56601">
    <property type="entry name" value="beta-lactamase/transpeptidase-like"/>
    <property type="match status" value="1"/>
</dbReference>
<dbReference type="PANTHER" id="PTHR46825">
    <property type="entry name" value="D-ALANYL-D-ALANINE-CARBOXYPEPTIDASE/ENDOPEPTIDASE AMPH"/>
    <property type="match status" value="1"/>
</dbReference>
<dbReference type="EMBL" id="FNKK01000002">
    <property type="protein sequence ID" value="SDQ76869.1"/>
    <property type="molecule type" value="Genomic_DNA"/>
</dbReference>
<feature type="signal peptide" evidence="1">
    <location>
        <begin position="1"/>
        <end position="30"/>
    </location>
</feature>
<accession>A0A1H1DKU9</accession>
<dbReference type="Proteomes" id="UP000217103">
    <property type="component" value="Unassembled WGS sequence"/>
</dbReference>
<keyword evidence="4" id="KW-1185">Reference proteome</keyword>
<dbReference type="PANTHER" id="PTHR46825:SF7">
    <property type="entry name" value="D-ALANYL-D-ALANINE CARBOXYPEPTIDASE"/>
    <property type="match status" value="1"/>
</dbReference>
<evidence type="ECO:0000313" key="4">
    <source>
        <dbReference type="Proteomes" id="UP000217103"/>
    </source>
</evidence>
<dbReference type="STRING" id="35622.SAMN04489764_2046"/>
<evidence type="ECO:0000259" key="2">
    <source>
        <dbReference type="Pfam" id="PF00144"/>
    </source>
</evidence>
<dbReference type="AlphaFoldDB" id="A0A1H1DKU9"/>
<proteinExistence type="predicted"/>
<dbReference type="RefSeq" id="WP_242659207.1">
    <property type="nucleotide sequence ID" value="NZ_FNKK01000002.1"/>
</dbReference>
<dbReference type="Pfam" id="PF00144">
    <property type="entry name" value="Beta-lactamase"/>
    <property type="match status" value="1"/>
</dbReference>
<gene>
    <name evidence="3" type="ORF">SAMN04489764_2046</name>
</gene>
<dbReference type="InterPro" id="IPR050491">
    <property type="entry name" value="AmpC-like"/>
</dbReference>
<protein>
    <submittedName>
        <fullName evidence="3">D-alanyl-D-alanine carboxypeptidase</fullName>
    </submittedName>
</protein>
<dbReference type="Gene3D" id="3.40.710.10">
    <property type="entry name" value="DD-peptidase/beta-lactamase superfamily"/>
    <property type="match status" value="1"/>
</dbReference>
<dbReference type="InterPro" id="IPR012338">
    <property type="entry name" value="Beta-lactam/transpept-like"/>
</dbReference>
<dbReference type="GO" id="GO:0004180">
    <property type="term" value="F:carboxypeptidase activity"/>
    <property type="evidence" value="ECO:0007669"/>
    <property type="project" value="UniProtKB-KW"/>
</dbReference>
<keyword evidence="3" id="KW-0378">Hydrolase</keyword>
<dbReference type="InterPro" id="IPR001466">
    <property type="entry name" value="Beta-lactam-related"/>
</dbReference>
<feature type="chain" id="PRO_5011759296" evidence="1">
    <location>
        <begin position="31"/>
        <end position="432"/>
    </location>
</feature>
<reference evidence="3 4" key="1">
    <citation type="submission" date="2016-10" db="EMBL/GenBank/DDBJ databases">
        <authorList>
            <person name="de Groot N.N."/>
        </authorList>
    </citation>
    <scope>NUCLEOTIDE SEQUENCE [LARGE SCALE GENOMIC DNA]</scope>
    <source>
        <strain evidence="3 4">DSM 43794</strain>
    </source>
</reference>
<organism evidence="3 4">
    <name type="scientific">Thermostaphylospora chromogena</name>
    <dbReference type="NCBI Taxonomy" id="35622"/>
    <lineage>
        <taxon>Bacteria</taxon>
        <taxon>Bacillati</taxon>
        <taxon>Actinomycetota</taxon>
        <taxon>Actinomycetes</taxon>
        <taxon>Streptosporangiales</taxon>
        <taxon>Thermomonosporaceae</taxon>
        <taxon>Thermostaphylospora</taxon>
    </lineage>
</organism>
<keyword evidence="1" id="KW-0732">Signal</keyword>
<keyword evidence="3" id="KW-0121">Carboxypeptidase</keyword>
<name>A0A1H1DKU9_9ACTN</name>
<sequence>MVVKTGVRRRMTVGVLTAACCIMLPGVAVAQAAPAQTAVTAQGVLDREVLRGSLDAMVEAGMYGVYSAVRDGREEWKGASGVADVRTRRPVQPHMRHRVGSITKTFTAVAVLKLVEQGKIELDAPIGRYLPELVPGERGQRVTVRMLLNHTSGIADYILPAYPSFLEDSPRSLDENRFRTFSPRELIRLGLEAPPTTEPGEKFAYSNTNYIILGELLHKVTRVKAEDYITRHVIRPAGLRHTYFPRTPFIQGPHSKAYEGLYGLIDPPKDYSVYTPTIFGPAGALISTMEDLNRFYRLLLGGKLLRPAELAEMKTTVPVYNENGQVVMNYGLGLYNLDLGCGAFWGHDGGVWGMGTQALSTEDGSRQLAMGFNLMKYQQIDENGQLITHPIDYAMGAHMVIAACSVPEGVTTLRSPERAWVPPMIDRISIKR</sequence>
<evidence type="ECO:0000256" key="1">
    <source>
        <dbReference type="SAM" id="SignalP"/>
    </source>
</evidence>
<keyword evidence="3" id="KW-0645">Protease</keyword>